<dbReference type="PANTHER" id="PTHR46586:SF3">
    <property type="entry name" value="ANKYRIN REPEAT-CONTAINING PROTEIN"/>
    <property type="match status" value="1"/>
</dbReference>
<gene>
    <name evidence="2" type="ORF">Lche_2631</name>
</gene>
<dbReference type="Proteomes" id="UP000054921">
    <property type="component" value="Unassembled WGS sequence"/>
</dbReference>
<proteinExistence type="predicted"/>
<feature type="compositionally biased region" description="Basic and acidic residues" evidence="1">
    <location>
        <begin position="1076"/>
        <end position="1095"/>
    </location>
</feature>
<dbReference type="InterPro" id="IPR036770">
    <property type="entry name" value="Ankyrin_rpt-contain_sf"/>
</dbReference>
<reference evidence="2 3" key="1">
    <citation type="submission" date="2015-11" db="EMBL/GenBank/DDBJ databases">
        <title>Genomic analysis of 38 Legionella species identifies large and diverse effector repertoires.</title>
        <authorList>
            <person name="Burstein D."/>
            <person name="Amaro F."/>
            <person name="Zusman T."/>
            <person name="Lifshitz Z."/>
            <person name="Cohen O."/>
            <person name="Gilbert J.A."/>
            <person name="Pupko T."/>
            <person name="Shuman H.A."/>
            <person name="Segal G."/>
        </authorList>
    </citation>
    <scope>NUCLEOTIDE SEQUENCE [LARGE SCALE GENOMIC DNA]</scope>
    <source>
        <strain evidence="2 3">ORW</strain>
    </source>
</reference>
<dbReference type="AlphaFoldDB" id="A0A0W0SAW0"/>
<feature type="compositionally biased region" description="Basic and acidic residues" evidence="1">
    <location>
        <begin position="1044"/>
        <end position="1064"/>
    </location>
</feature>
<organism evidence="2 3">
    <name type="scientific">Legionella cherrii</name>
    <dbReference type="NCBI Taxonomy" id="28084"/>
    <lineage>
        <taxon>Bacteria</taxon>
        <taxon>Pseudomonadati</taxon>
        <taxon>Pseudomonadota</taxon>
        <taxon>Gammaproteobacteria</taxon>
        <taxon>Legionellales</taxon>
        <taxon>Legionellaceae</taxon>
        <taxon>Legionella</taxon>
    </lineage>
</organism>
<evidence type="ECO:0000313" key="3">
    <source>
        <dbReference type="Proteomes" id="UP000054921"/>
    </source>
</evidence>
<dbReference type="RefSeq" id="WP_058388054.1">
    <property type="nucleotide sequence ID" value="NZ_LNXW01000013.1"/>
</dbReference>
<dbReference type="SUPFAM" id="SSF140860">
    <property type="entry name" value="Pseudo ankyrin repeat-like"/>
    <property type="match status" value="1"/>
</dbReference>
<dbReference type="SUPFAM" id="SSF48403">
    <property type="entry name" value="Ankyrin repeat"/>
    <property type="match status" value="2"/>
</dbReference>
<sequence>MIINELFNWLHAHEESLHLSDNYLSRDLLESEQIQAKTTHRRLLAEVRIAKLNKQKTDELIDKLEQHQVFMDYLEFCSQKFVEDSASSLFLITFKYVLSKSQPGIPYLGARWNELFFALLKTDKNKLLSFYQGNEELFKNHPEIQKRVVLELHEQKHKEAIKRVENHLMRLTGQLANQKNPLGIIGLCREWISEPELFAALILWLLQRNVTTKQILQTYLFHDFLKYHLFTLYSEDNEIFHLFALLNDFPETKLLLEAAKQTRSDEPAFQHYALDGTLSKNELQDIPRTEYPLQFSLKPTNFLALHKLFGQQFLIAAITSEEQKNSKWLNTLNHTLNQPQVIAQELPTIITIVAREYSPQILEHLAHLIGDDTAQQLLSNNEGAVFYLLPYKPKLLEHINEENVTRFIQQITVGNTSDPEIIFQLMALFSMLSKEKNPVTQRVFEAILDNLVLHPMLLEDEKLLCRLRKYPDCGRIIDQKSEAIKQHVNTCIIAQTRESTFSSRNYHLIEDTWLNATRKLTVLDLIKPQAKFELNNKYALQAKIAQAAFLCHGQHFDLNAFIDALSLPPVVADEVSEYERVLIEILAVIDDEFIRNQILKHLEDEPIQRLNWAEKEYEGKTIFIKAAQHGNLGLIALLEDQIASNALSKAIRTAARANQWRVVDHLCRNNKTQLSSAELERIIFLAAEQGQSKVIKYLLNTYDYEPSSTELMHILNAAMTYDQLGVIQLFYYSADNMPKQSGINKLFQAAIELGHWDIALFIAQSENNPPSLVAIEKAFTHTANTMQLEAMTKLCLLSTNAPRAQTIQRVFVKACQDGNLPVVQSLCKFPKQLPPAIVGEALAQASIYGHMGIISHLCNLSTNPPNQSSINHGLVAAAKAGKREPVQFFCSMTTPNQPTQHGVNQALLETIKNNQVEIFIELCRSPQHAPSNLAIRESFLLAVKMGKLDSVGCICTYEMSALNQRTVEKALILAVKHKKPEIVRYLCELSINSPENKSLKMAVNKAAASNQSAVAEYLREQLRSKTKTQKKIDHELDNSSGTHSDSEFSHFSELDNDSETDREITSNPEEDNNNVENHHRLTVDHRVEIEGRTEENQNTERGASLKSHGLFKTKKQHHRDTPSLDLVGRHSLC</sequence>
<dbReference type="PANTHER" id="PTHR46586">
    <property type="entry name" value="ANKYRIN REPEAT-CONTAINING PROTEIN"/>
    <property type="match status" value="1"/>
</dbReference>
<evidence type="ECO:0000313" key="2">
    <source>
        <dbReference type="EMBL" id="KTC80611.1"/>
    </source>
</evidence>
<dbReference type="OrthoDB" id="5653325at2"/>
<dbReference type="Gene3D" id="1.25.40.20">
    <property type="entry name" value="Ankyrin repeat-containing domain"/>
    <property type="match status" value="2"/>
</dbReference>
<comment type="caution">
    <text evidence="2">The sequence shown here is derived from an EMBL/GenBank/DDBJ whole genome shotgun (WGS) entry which is preliminary data.</text>
</comment>
<feature type="region of interest" description="Disordered" evidence="1">
    <location>
        <begin position="1024"/>
        <end position="1123"/>
    </location>
</feature>
<dbReference type="PATRIC" id="fig|28084.5.peg.2847"/>
<protein>
    <submittedName>
        <fullName evidence="2">Ankyrin repeats (3 copies)</fullName>
    </submittedName>
</protein>
<dbReference type="InterPro" id="IPR052050">
    <property type="entry name" value="SecEffector_AnkRepeat"/>
</dbReference>
<dbReference type="EMBL" id="LNXW01000013">
    <property type="protein sequence ID" value="KTC80611.1"/>
    <property type="molecule type" value="Genomic_DNA"/>
</dbReference>
<feature type="compositionally biased region" description="Basic residues" evidence="1">
    <location>
        <begin position="1109"/>
        <end position="1118"/>
    </location>
</feature>
<evidence type="ECO:0000256" key="1">
    <source>
        <dbReference type="SAM" id="MobiDB-lite"/>
    </source>
</evidence>
<name>A0A0W0SAW0_9GAMM</name>
<accession>A0A0W0SAW0</accession>